<dbReference type="SUPFAM" id="SSF53850">
    <property type="entry name" value="Periplasmic binding protein-like II"/>
    <property type="match status" value="1"/>
</dbReference>
<proteinExistence type="inferred from homology"/>
<reference evidence="3 4" key="1">
    <citation type="submission" date="2023-06" db="EMBL/GenBank/DDBJ databases">
        <title>Alteromonas sp. ASW11-36 isolated from intertidal sand.</title>
        <authorList>
            <person name="Li Y."/>
        </authorList>
    </citation>
    <scope>NUCLEOTIDE SEQUENCE [LARGE SCALE GENOMIC DNA]</scope>
    <source>
        <strain evidence="3 4">ASW11-36</strain>
    </source>
</reference>
<dbReference type="Gene3D" id="3.40.190.10">
    <property type="entry name" value="Periplasmic binding protein-like II"/>
    <property type="match status" value="2"/>
</dbReference>
<name>A0ABT7T1L6_9ALTE</name>
<comment type="similarity">
    <text evidence="2">Belongs to the bacterial solute-binding protein 1 family.</text>
</comment>
<accession>A0ABT7T1L6</accession>
<dbReference type="InterPro" id="IPR006059">
    <property type="entry name" value="SBP"/>
</dbReference>
<dbReference type="InterPro" id="IPR050490">
    <property type="entry name" value="Bact_solute-bd_prot1"/>
</dbReference>
<evidence type="ECO:0000256" key="2">
    <source>
        <dbReference type="ARBA" id="ARBA00008520"/>
    </source>
</evidence>
<dbReference type="PANTHER" id="PTHR43649">
    <property type="entry name" value="ARABINOSE-BINDING PROTEIN-RELATED"/>
    <property type="match status" value="1"/>
</dbReference>
<comment type="subcellular location">
    <subcellularLocation>
        <location evidence="1">Periplasm</location>
    </subcellularLocation>
</comment>
<evidence type="ECO:0000313" key="4">
    <source>
        <dbReference type="Proteomes" id="UP001234343"/>
    </source>
</evidence>
<dbReference type="RefSeq" id="WP_289367233.1">
    <property type="nucleotide sequence ID" value="NZ_JAUCBP010000014.1"/>
</dbReference>
<gene>
    <name evidence="3" type="ORF">QTP81_16990</name>
</gene>
<dbReference type="PANTHER" id="PTHR43649:SF14">
    <property type="entry name" value="BLR3389 PROTEIN"/>
    <property type="match status" value="1"/>
</dbReference>
<evidence type="ECO:0000256" key="1">
    <source>
        <dbReference type="ARBA" id="ARBA00004418"/>
    </source>
</evidence>
<evidence type="ECO:0000313" key="3">
    <source>
        <dbReference type="EMBL" id="MDM7862306.1"/>
    </source>
</evidence>
<dbReference type="EMBL" id="JAUCBP010000014">
    <property type="protein sequence ID" value="MDM7862306.1"/>
    <property type="molecule type" value="Genomic_DNA"/>
</dbReference>
<keyword evidence="4" id="KW-1185">Reference proteome</keyword>
<dbReference type="Pfam" id="PF01547">
    <property type="entry name" value="SBP_bac_1"/>
    <property type="match status" value="1"/>
</dbReference>
<comment type="caution">
    <text evidence="3">The sequence shown here is derived from an EMBL/GenBank/DDBJ whole genome shotgun (WGS) entry which is preliminary data.</text>
</comment>
<organism evidence="3 4">
    <name type="scientific">Alteromonas arenosi</name>
    <dbReference type="NCBI Taxonomy" id="3055817"/>
    <lineage>
        <taxon>Bacteria</taxon>
        <taxon>Pseudomonadati</taxon>
        <taxon>Pseudomonadota</taxon>
        <taxon>Gammaproteobacteria</taxon>
        <taxon>Alteromonadales</taxon>
        <taxon>Alteromonadaceae</taxon>
        <taxon>Alteromonas/Salinimonas group</taxon>
        <taxon>Alteromonas</taxon>
    </lineage>
</organism>
<dbReference type="Proteomes" id="UP001234343">
    <property type="component" value="Unassembled WGS sequence"/>
</dbReference>
<sequence>MEFYHILAARFENQYPQTKIRIKSQTMESHKRRVEAFYHGDTQEIDVMLAFAGTQLNTLIASGHIASLEALWNENDFDVVFSDSTKQIISDQGEPFALPVGYYQWGFYYRKSLFEQWNLSVPQTWQELLEFTKDAKEFADAPLNFSGASQWTTLAWFDYIALRLMGREHYLALLNGQRSFLSPEVESIFSHWQELIEAGGFDNTQVSLTWQEALPFFYRGKTAITLQGNFFLADAPEGILDDIGFFPFPNINPRMPRYEIAPTDVAVMSKSAVNKPFVREFIEFLSAYETQAFFSDYVDIISPRNDYLSPNNRLLQVGAEHLKSSDGIVQFFDRETTVEFTQEAAQLFVEFMQGKLDIDTVVSELEGAREKYLLPKVLQ</sequence>
<protein>
    <submittedName>
        <fullName evidence="3">ABC transporter substrate-binding protein</fullName>
    </submittedName>
</protein>